<proteinExistence type="predicted"/>
<gene>
    <name evidence="2" type="ORF">K6Y31_04955</name>
</gene>
<evidence type="ECO:0000256" key="1">
    <source>
        <dbReference type="SAM" id="Coils"/>
    </source>
</evidence>
<organism evidence="2 3">
    <name type="scientific">Motilimonas cestriensis</name>
    <dbReference type="NCBI Taxonomy" id="2742685"/>
    <lineage>
        <taxon>Bacteria</taxon>
        <taxon>Pseudomonadati</taxon>
        <taxon>Pseudomonadota</taxon>
        <taxon>Gammaproteobacteria</taxon>
        <taxon>Alteromonadales</taxon>
        <taxon>Alteromonadales genera incertae sedis</taxon>
        <taxon>Motilimonas</taxon>
    </lineage>
</organism>
<evidence type="ECO:0000313" key="2">
    <source>
        <dbReference type="EMBL" id="MCE2594159.1"/>
    </source>
</evidence>
<name>A0ABS8W5A7_9GAMM</name>
<protein>
    <submittedName>
        <fullName evidence="2">Uncharacterized protein</fullName>
    </submittedName>
</protein>
<sequence length="318" mass="34796">MNSNELIQAVQQKQLEQTQEGEQEHLDAIVQNLASGSRDSAIASIGMLAGRAQMAQAIAGFSSVVNIVTLRKVKESKGYKSLKGLKSPDGGILTGTWEEFCSLIGASKSSLDERLKNADYFGEQVFESLTAIGMGVRDFRKLRKLPEEELKALVDGDSLKVSDKEEALDIIEEMAVKHRAEANALNDKIKSLEQKSKAADQLLESKNKKFLKLELELEEAKGKGTPARLKQLEEQKNQSLSQALLDAKFAVFSGLAAFEDAVRAVQDSSHPCDLDTEYESTMQQIVSRLMEGSASLGLDQTVIDALNSELALYQGVNE</sequence>
<accession>A0ABS8W5A7</accession>
<dbReference type="EMBL" id="JAIMJA010000004">
    <property type="protein sequence ID" value="MCE2594159.1"/>
    <property type="molecule type" value="Genomic_DNA"/>
</dbReference>
<comment type="caution">
    <text evidence="2">The sequence shown here is derived from an EMBL/GenBank/DDBJ whole genome shotgun (WGS) entry which is preliminary data.</text>
</comment>
<dbReference type="RefSeq" id="WP_233051739.1">
    <property type="nucleotide sequence ID" value="NZ_JAIMJA010000004.1"/>
</dbReference>
<dbReference type="Proteomes" id="UP001201273">
    <property type="component" value="Unassembled WGS sequence"/>
</dbReference>
<feature type="coiled-coil region" evidence="1">
    <location>
        <begin position="168"/>
        <end position="223"/>
    </location>
</feature>
<keyword evidence="3" id="KW-1185">Reference proteome</keyword>
<evidence type="ECO:0000313" key="3">
    <source>
        <dbReference type="Proteomes" id="UP001201273"/>
    </source>
</evidence>
<keyword evidence="1" id="KW-0175">Coiled coil</keyword>
<reference evidence="2 3" key="1">
    <citation type="journal article" date="2022" name="Environ. Microbiol. Rep.">
        <title>Eco-phylogenetic analyses reveal divergent evolution of vitamin B12 metabolism in the marine bacterial family 'Psychromonadaceae'.</title>
        <authorList>
            <person name="Jin X."/>
            <person name="Yang Y."/>
            <person name="Cao H."/>
            <person name="Gao B."/>
            <person name="Zhao Z."/>
        </authorList>
    </citation>
    <scope>NUCLEOTIDE SEQUENCE [LARGE SCALE GENOMIC DNA]</scope>
    <source>
        <strain evidence="2 3">MKS20</strain>
    </source>
</reference>